<evidence type="ECO:0000256" key="1">
    <source>
        <dbReference type="ARBA" id="ARBA00004123"/>
    </source>
</evidence>
<dbReference type="Proteomes" id="UP001151760">
    <property type="component" value="Unassembled WGS sequence"/>
</dbReference>
<keyword evidence="4 9" id="KW-0678">Repressor</keyword>
<dbReference type="InterPro" id="IPR009401">
    <property type="entry name" value="Med13_C"/>
</dbReference>
<dbReference type="PANTHER" id="PTHR48249">
    <property type="entry name" value="MEDIATOR OF RNA POLYMERASE II TRANSCRIPTION SUBUNIT 13"/>
    <property type="match status" value="1"/>
</dbReference>
<evidence type="ECO:0000256" key="7">
    <source>
        <dbReference type="ARBA" id="ARBA00023163"/>
    </source>
</evidence>
<evidence type="ECO:0000259" key="11">
    <source>
        <dbReference type="Pfam" id="PF06333"/>
    </source>
</evidence>
<comment type="function">
    <text evidence="9">Component of the Mediator complex, a coactivator involved in regulated transcription of nearly all RNA polymerase II-dependent genes. Mediator functions as a bridge to convey information from gene-specific regulatory proteins to the basal RNA polymerase II transcription machinery. Mediator is recruited to promoters by direct interactions with regulatory proteins and serves as a scaffold for the assembly of a functional preinitiation complex with RNA polymerase II and the general transcription factors.</text>
</comment>
<dbReference type="PANTHER" id="PTHR48249:SF3">
    <property type="entry name" value="MEDIATOR OF RNA POLYMERASE II TRANSCRIPTION SUBUNIT 13"/>
    <property type="match status" value="1"/>
</dbReference>
<dbReference type="Pfam" id="PF06333">
    <property type="entry name" value="Med13_C"/>
    <property type="match status" value="1"/>
</dbReference>
<evidence type="ECO:0000256" key="10">
    <source>
        <dbReference type="SAM" id="MobiDB-lite"/>
    </source>
</evidence>
<dbReference type="Pfam" id="PF00400">
    <property type="entry name" value="WD40"/>
    <property type="match status" value="3"/>
</dbReference>
<dbReference type="InterPro" id="IPR051139">
    <property type="entry name" value="Mediator_complx_sub13"/>
</dbReference>
<feature type="compositionally biased region" description="Polar residues" evidence="10">
    <location>
        <begin position="237"/>
        <end position="247"/>
    </location>
</feature>
<comment type="subunit">
    <text evidence="9">Component of the Mediator complex.</text>
</comment>
<dbReference type="SMART" id="SM00320">
    <property type="entry name" value="WD40"/>
    <property type="match status" value="4"/>
</dbReference>
<evidence type="ECO:0000256" key="5">
    <source>
        <dbReference type="ARBA" id="ARBA00023015"/>
    </source>
</evidence>
<evidence type="ECO:0000313" key="13">
    <source>
        <dbReference type="Proteomes" id="UP001151760"/>
    </source>
</evidence>
<feature type="domain" description="Mediator complex subunit Med13 C-terminal" evidence="11">
    <location>
        <begin position="292"/>
        <end position="476"/>
    </location>
</feature>
<evidence type="ECO:0000256" key="6">
    <source>
        <dbReference type="ARBA" id="ARBA00023159"/>
    </source>
</evidence>
<feature type="compositionally biased region" description="Low complexity" evidence="10">
    <location>
        <begin position="268"/>
        <end position="286"/>
    </location>
</feature>
<sequence>MGPHTGPLANRDSWLRCRQVLAFSLTETSSLKRLEISNLFTKYVLHHDECLMESMNYPGEGVVTEANSGLSGGTPSLKRSASMNTDSYMRLPASPLSFNSNNISISGSSVIDGQSPPVQQQQQGLYQGASTATSLPNHGLMFHDNVSHVQKKPRFEIKQEDIMQQQAMRQMLQRQDLTNLQSPNVQLQQLYKQHQFLQSLPPAQRAQVLQSLSPAQRAQFVQLQQQLHSRQTIQQQMLQPATAANRSIDSERGVSPDSMKLLLDDGTSSDAGMGSQMDGSDDGFGSTHQKTPSSLHCCYGWTEDWRWLVCVWTDARGELLDSCTFPFGGISSRQDTKGLQFLFVQILQQGCQILQACSPDTSTARPRDFVITRIGSFFELECQEWQKALYSIGGSEVKKWSLQLRRSVPDGMPASSNGGPLQQQEMSIMQDRNHSKGSAYMKGGLGQPSGRKQQLLGGGGGGGHVAMDNSKGLLQWVQSITFVAVSVDHSLQLVYQADSSPGTTQGSGVMGQSCYVEGFTPVKSLGSASSEATPGCVFPPANSWNTYLWHLPYFSPCNSVTMSLLPSIREIVLIATPDGPITAYDPYTGSVIARFSGSRCPRNGITVISNNQYACSHVSDTGGVSGHILSISVPSGDLIRSVSAHGKPVSCMVMSCDESLVISGSDDGTIAVIPTLMLLDVSPDTEFGCSSSRRFPGHELSVTGLTTGMGVMISSSLDWTCKVWNILNRTHLQTVKFQGEILCLVLDPSETQLYAGGMDGTIYRKDLKVQTRKQVASGREAGAWGRKRDGAVVSMDMLNHGQTLLTVYENGQIHVWETVGGKMVTSFSEKIRGVSRVVVVRERGSFGTREIESDECGSDGSEAEVDKVVTVEAEMEEALKVVAEDRGRAISNLESAIEIHQKLMELMLKEAKAIVKFDESIKK</sequence>
<comment type="caution">
    <text evidence="12">The sequence shown here is derived from an EMBL/GenBank/DDBJ whole genome shotgun (WGS) entry which is preliminary data.</text>
</comment>
<reference evidence="12" key="2">
    <citation type="submission" date="2022-01" db="EMBL/GenBank/DDBJ databases">
        <authorList>
            <person name="Yamashiro T."/>
            <person name="Shiraishi A."/>
            <person name="Satake H."/>
            <person name="Nakayama K."/>
        </authorList>
    </citation>
    <scope>NUCLEOTIDE SEQUENCE</scope>
</reference>
<dbReference type="InterPro" id="IPR001680">
    <property type="entry name" value="WD40_rpt"/>
</dbReference>
<dbReference type="SUPFAM" id="SSF50978">
    <property type="entry name" value="WD40 repeat-like"/>
    <property type="match status" value="1"/>
</dbReference>
<comment type="similarity">
    <text evidence="2 9">Belongs to the Mediator complex subunit 13 family.</text>
</comment>
<dbReference type="EMBL" id="BQNB010012043">
    <property type="protein sequence ID" value="GJS98417.1"/>
    <property type="molecule type" value="Genomic_DNA"/>
</dbReference>
<evidence type="ECO:0000256" key="3">
    <source>
        <dbReference type="ARBA" id="ARBA00019618"/>
    </source>
</evidence>
<accession>A0ABQ5A804</accession>
<name>A0ABQ5A804_9ASTR</name>
<keyword evidence="5 9" id="KW-0805">Transcription regulation</keyword>
<protein>
    <recommendedName>
        <fullName evidence="3 9">Mediator of RNA polymerase II transcription subunit 13</fullName>
    </recommendedName>
</protein>
<dbReference type="InterPro" id="IPR036322">
    <property type="entry name" value="WD40_repeat_dom_sf"/>
</dbReference>
<dbReference type="Gene3D" id="2.130.10.10">
    <property type="entry name" value="YVTN repeat-like/Quinoprotein amine dehydrogenase"/>
    <property type="match status" value="1"/>
</dbReference>
<organism evidence="12 13">
    <name type="scientific">Tanacetum coccineum</name>
    <dbReference type="NCBI Taxonomy" id="301880"/>
    <lineage>
        <taxon>Eukaryota</taxon>
        <taxon>Viridiplantae</taxon>
        <taxon>Streptophyta</taxon>
        <taxon>Embryophyta</taxon>
        <taxon>Tracheophyta</taxon>
        <taxon>Spermatophyta</taxon>
        <taxon>Magnoliopsida</taxon>
        <taxon>eudicotyledons</taxon>
        <taxon>Gunneridae</taxon>
        <taxon>Pentapetalae</taxon>
        <taxon>asterids</taxon>
        <taxon>campanulids</taxon>
        <taxon>Asterales</taxon>
        <taxon>Asteraceae</taxon>
        <taxon>Asteroideae</taxon>
        <taxon>Anthemideae</taxon>
        <taxon>Anthemidinae</taxon>
        <taxon>Tanacetum</taxon>
    </lineage>
</organism>
<evidence type="ECO:0000256" key="4">
    <source>
        <dbReference type="ARBA" id="ARBA00022491"/>
    </source>
</evidence>
<keyword evidence="6 9" id="KW-0010">Activator</keyword>
<proteinExistence type="inferred from homology"/>
<feature type="region of interest" description="Disordered" evidence="10">
    <location>
        <begin position="232"/>
        <end position="286"/>
    </location>
</feature>
<evidence type="ECO:0000256" key="9">
    <source>
        <dbReference type="RuleBase" id="RU364134"/>
    </source>
</evidence>
<gene>
    <name evidence="12" type="ORF">Tco_0819587</name>
</gene>
<evidence type="ECO:0000256" key="8">
    <source>
        <dbReference type="ARBA" id="ARBA00023242"/>
    </source>
</evidence>
<evidence type="ECO:0000313" key="12">
    <source>
        <dbReference type="EMBL" id="GJS98417.1"/>
    </source>
</evidence>
<evidence type="ECO:0000256" key="2">
    <source>
        <dbReference type="ARBA" id="ARBA00009354"/>
    </source>
</evidence>
<comment type="subcellular location">
    <subcellularLocation>
        <location evidence="1 9">Nucleus</location>
    </subcellularLocation>
</comment>
<reference evidence="12" key="1">
    <citation type="journal article" date="2022" name="Int. J. Mol. Sci.">
        <title>Draft Genome of Tanacetum Coccineum: Genomic Comparison of Closely Related Tanacetum-Family Plants.</title>
        <authorList>
            <person name="Yamashiro T."/>
            <person name="Shiraishi A."/>
            <person name="Nakayama K."/>
            <person name="Satake H."/>
        </authorList>
    </citation>
    <scope>NUCLEOTIDE SEQUENCE</scope>
</reference>
<keyword evidence="8 9" id="KW-0539">Nucleus</keyword>
<dbReference type="InterPro" id="IPR015943">
    <property type="entry name" value="WD40/YVTN_repeat-like_dom_sf"/>
</dbReference>
<keyword evidence="7 9" id="KW-0804">Transcription</keyword>
<keyword evidence="13" id="KW-1185">Reference proteome</keyword>